<reference evidence="1" key="1">
    <citation type="journal article" date="2019" name="Beilstein J. Org. Chem.">
        <title>Nanangenines: drimane sesquiterpenoids as the dominant metabolite cohort of a novel Australian fungus, Aspergillus nanangensis.</title>
        <authorList>
            <person name="Lacey H.J."/>
            <person name="Gilchrist C.L.M."/>
            <person name="Crombie A."/>
            <person name="Kalaitzis J.A."/>
            <person name="Vuong D."/>
            <person name="Rutledge P.J."/>
            <person name="Turner P."/>
            <person name="Pitt J.I."/>
            <person name="Lacey E."/>
            <person name="Chooi Y.H."/>
            <person name="Piggott A.M."/>
        </authorList>
    </citation>
    <scope>NUCLEOTIDE SEQUENCE</scope>
    <source>
        <strain evidence="1">MST-FP2251</strain>
    </source>
</reference>
<evidence type="ECO:0000313" key="2">
    <source>
        <dbReference type="Proteomes" id="UP001194746"/>
    </source>
</evidence>
<sequence>MSFPSPDADQLNIHNIGQEILRALGDTPARLAQFEQAMAEVDGQSQGAPALFLLSSTANLLKNYAKPILVDIVAERHLGVKDVIPDSHPLANHGESITSIDLALIQDDLSVFRILMALGLCPDDWHLGRLLTSAIHHSANSILQYALSLPTSKLFFKADSLALEVGPLCDKALEQGRVDLFPLLLKHNNDKVPSTTMNRLCEHFPLSTIMVVAQVGGCIWFDPLSPWVRETTLHAAVSNPDPEVMSYILQQAKNSLSQEWFQALLNSRRVDGRDTAFDLAVIANKRDHAAILKHHQMLLLSEMR</sequence>
<accession>A0AAD4CSE5</accession>
<dbReference type="Proteomes" id="UP001194746">
    <property type="component" value="Unassembled WGS sequence"/>
</dbReference>
<proteinExistence type="predicted"/>
<reference evidence="1" key="2">
    <citation type="submission" date="2020-02" db="EMBL/GenBank/DDBJ databases">
        <authorList>
            <person name="Gilchrist C.L.M."/>
            <person name="Chooi Y.-H."/>
        </authorList>
    </citation>
    <scope>NUCLEOTIDE SEQUENCE</scope>
    <source>
        <strain evidence="1">MST-FP2251</strain>
    </source>
</reference>
<dbReference type="AlphaFoldDB" id="A0AAD4CSE5"/>
<gene>
    <name evidence="1" type="ORF">FE257_003325</name>
</gene>
<dbReference type="EMBL" id="VCAU01000016">
    <property type="protein sequence ID" value="KAF9891840.1"/>
    <property type="molecule type" value="Genomic_DNA"/>
</dbReference>
<protein>
    <submittedName>
        <fullName evidence="1">Uncharacterized protein</fullName>
    </submittedName>
</protein>
<comment type="caution">
    <text evidence="1">The sequence shown here is derived from an EMBL/GenBank/DDBJ whole genome shotgun (WGS) entry which is preliminary data.</text>
</comment>
<name>A0AAD4CSE5_ASPNN</name>
<evidence type="ECO:0000313" key="1">
    <source>
        <dbReference type="EMBL" id="KAF9891840.1"/>
    </source>
</evidence>
<organism evidence="1 2">
    <name type="scientific">Aspergillus nanangensis</name>
    <dbReference type="NCBI Taxonomy" id="2582783"/>
    <lineage>
        <taxon>Eukaryota</taxon>
        <taxon>Fungi</taxon>
        <taxon>Dikarya</taxon>
        <taxon>Ascomycota</taxon>
        <taxon>Pezizomycotina</taxon>
        <taxon>Eurotiomycetes</taxon>
        <taxon>Eurotiomycetidae</taxon>
        <taxon>Eurotiales</taxon>
        <taxon>Aspergillaceae</taxon>
        <taxon>Aspergillus</taxon>
        <taxon>Aspergillus subgen. Circumdati</taxon>
    </lineage>
</organism>
<keyword evidence="2" id="KW-1185">Reference proteome</keyword>